<organism evidence="14">
    <name type="scientific">Singulisphaera sp. Ch08</name>
    <dbReference type="NCBI Taxonomy" id="3120278"/>
    <lineage>
        <taxon>Bacteria</taxon>
        <taxon>Pseudomonadati</taxon>
        <taxon>Planctomycetota</taxon>
        <taxon>Planctomycetia</taxon>
        <taxon>Isosphaerales</taxon>
        <taxon>Isosphaeraceae</taxon>
        <taxon>Singulisphaera</taxon>
    </lineage>
</organism>
<dbReference type="EC" id="2.7.13.3" evidence="3"/>
<dbReference type="InterPro" id="IPR005467">
    <property type="entry name" value="His_kinase_dom"/>
</dbReference>
<dbReference type="Gene3D" id="3.30.565.10">
    <property type="entry name" value="Histidine kinase-like ATPase, C-terminal domain"/>
    <property type="match status" value="1"/>
</dbReference>
<reference evidence="14" key="1">
    <citation type="submission" date="2024-05" db="EMBL/GenBank/DDBJ databases">
        <title>Planctomycetes of the genus Singulisphaera possess chitinolytic capabilities.</title>
        <authorList>
            <person name="Ivanova A."/>
        </authorList>
    </citation>
    <scope>NUCLEOTIDE SEQUENCE</scope>
    <source>
        <strain evidence="14">Ch08T</strain>
    </source>
</reference>
<keyword evidence="14" id="KW-0547">Nucleotide-binding</keyword>
<dbReference type="AlphaFoldDB" id="A0AAU7CHG3"/>
<keyword evidence="6" id="KW-0812">Transmembrane</keyword>
<gene>
    <name evidence="14" type="ORF">V5E97_01305</name>
</gene>
<dbReference type="EMBL" id="CP155447">
    <property type="protein sequence ID" value="XBH04679.1"/>
    <property type="molecule type" value="Genomic_DNA"/>
</dbReference>
<dbReference type="GO" id="GO:0000155">
    <property type="term" value="F:phosphorelay sensor kinase activity"/>
    <property type="evidence" value="ECO:0007669"/>
    <property type="project" value="InterPro"/>
</dbReference>
<keyword evidence="4" id="KW-0597">Phosphoprotein</keyword>
<dbReference type="PRINTS" id="PR00344">
    <property type="entry name" value="BCTRLSENSOR"/>
</dbReference>
<evidence type="ECO:0000256" key="6">
    <source>
        <dbReference type="ARBA" id="ARBA00022692"/>
    </source>
</evidence>
<keyword evidence="14" id="KW-0067">ATP-binding</keyword>
<dbReference type="SMART" id="SM00387">
    <property type="entry name" value="HATPase_c"/>
    <property type="match status" value="1"/>
</dbReference>
<dbReference type="GO" id="GO:0005524">
    <property type="term" value="F:ATP binding"/>
    <property type="evidence" value="ECO:0007669"/>
    <property type="project" value="UniProtKB-KW"/>
</dbReference>
<dbReference type="PROSITE" id="PS50885">
    <property type="entry name" value="HAMP"/>
    <property type="match status" value="1"/>
</dbReference>
<dbReference type="SUPFAM" id="SSF47384">
    <property type="entry name" value="Homodimeric domain of signal transducing histidine kinase"/>
    <property type="match status" value="1"/>
</dbReference>
<dbReference type="SMART" id="SM00304">
    <property type="entry name" value="HAMP"/>
    <property type="match status" value="1"/>
</dbReference>
<dbReference type="SMART" id="SM00388">
    <property type="entry name" value="HisKA"/>
    <property type="match status" value="1"/>
</dbReference>
<evidence type="ECO:0000313" key="14">
    <source>
        <dbReference type="EMBL" id="XBH04679.1"/>
    </source>
</evidence>
<dbReference type="InterPro" id="IPR003594">
    <property type="entry name" value="HATPase_dom"/>
</dbReference>
<evidence type="ECO:0000256" key="2">
    <source>
        <dbReference type="ARBA" id="ARBA00004370"/>
    </source>
</evidence>
<dbReference type="InterPro" id="IPR036890">
    <property type="entry name" value="HATPase_C_sf"/>
</dbReference>
<dbReference type="PANTHER" id="PTHR45436:SF5">
    <property type="entry name" value="SENSOR HISTIDINE KINASE TRCS"/>
    <property type="match status" value="1"/>
</dbReference>
<evidence type="ECO:0000259" key="12">
    <source>
        <dbReference type="PROSITE" id="PS50109"/>
    </source>
</evidence>
<evidence type="ECO:0000259" key="13">
    <source>
        <dbReference type="PROSITE" id="PS50885"/>
    </source>
</evidence>
<dbReference type="SUPFAM" id="SSF55874">
    <property type="entry name" value="ATPase domain of HSP90 chaperone/DNA topoisomerase II/histidine kinase"/>
    <property type="match status" value="1"/>
</dbReference>
<evidence type="ECO:0000256" key="11">
    <source>
        <dbReference type="SAM" id="MobiDB-lite"/>
    </source>
</evidence>
<evidence type="ECO:0000256" key="4">
    <source>
        <dbReference type="ARBA" id="ARBA00022553"/>
    </source>
</evidence>
<dbReference type="Pfam" id="PF02518">
    <property type="entry name" value="HATPase_c"/>
    <property type="match status" value="1"/>
</dbReference>
<comment type="subcellular location">
    <subcellularLocation>
        <location evidence="2">Membrane</location>
    </subcellularLocation>
</comment>
<dbReference type="InterPro" id="IPR050428">
    <property type="entry name" value="TCS_sensor_his_kinase"/>
</dbReference>
<dbReference type="InterPro" id="IPR036097">
    <property type="entry name" value="HisK_dim/P_sf"/>
</dbReference>
<accession>A0AAU7CHG3</accession>
<feature type="domain" description="HAMP" evidence="13">
    <location>
        <begin position="206"/>
        <end position="259"/>
    </location>
</feature>
<dbReference type="Gene3D" id="1.10.287.130">
    <property type="match status" value="1"/>
</dbReference>
<evidence type="ECO:0000256" key="3">
    <source>
        <dbReference type="ARBA" id="ARBA00012438"/>
    </source>
</evidence>
<keyword evidence="7" id="KW-0418">Kinase</keyword>
<dbReference type="CDD" id="cd00082">
    <property type="entry name" value="HisKA"/>
    <property type="match status" value="1"/>
</dbReference>
<dbReference type="CDD" id="cd00075">
    <property type="entry name" value="HATPase"/>
    <property type="match status" value="1"/>
</dbReference>
<protein>
    <recommendedName>
        <fullName evidence="3">histidine kinase</fullName>
        <ecNumber evidence="3">2.7.13.3</ecNumber>
    </recommendedName>
</protein>
<dbReference type="Gene3D" id="6.10.340.10">
    <property type="match status" value="1"/>
</dbReference>
<evidence type="ECO:0000256" key="10">
    <source>
        <dbReference type="ARBA" id="ARBA00023136"/>
    </source>
</evidence>
<dbReference type="InterPro" id="IPR004358">
    <property type="entry name" value="Sig_transdc_His_kin-like_C"/>
</dbReference>
<dbReference type="InterPro" id="IPR003661">
    <property type="entry name" value="HisK_dim/P_dom"/>
</dbReference>
<evidence type="ECO:0000256" key="7">
    <source>
        <dbReference type="ARBA" id="ARBA00022777"/>
    </source>
</evidence>
<sequence length="510" mass="55984">MSLATRVSAFFLAALGITLLGFSIFLYALADHHLHRQLDDRLEAALGALEAAVDVEPDGLEWEPTERRLTLGLEPGVDQVHWSVQDERGQTIDHSANLTHDTGRFPLGWKPKAWPTEPTDGTVYDATPGWRLAARRLLLQDLLQEGRGHPEDDGPEDDVEYPVLVITAGLSPGSVEASLNRLGLTLAGLSAGLWGVAALLGRKLCRHALAPLGAMASAAREMTAGGHGEFLPSPGTRDELEDLRVAFNELLARLHETYERQKRFTGDASHQLRTPLAGLLSLVEVIRRRTRPAAEYEQTLDQVHQETLRLSQIVESLLFLARTEADAESPKTEVVDLAAWVPAQMSRWMDHPRASDIREEGPNDPLPILAHPSLLAQLLENLLDNALKYSDPGSPILIRTWRDANSILLSVEDRGVGLAADELTKVFDPFYRSPQARQMGRTGVGLGLSMVKRISIAFGGTIEVESLPGRGTRFVLRFPARPDFSSAPEPDPPRSLRNPIETGPNATRVQ</sequence>
<keyword evidence="8" id="KW-1133">Transmembrane helix</keyword>
<evidence type="ECO:0000256" key="1">
    <source>
        <dbReference type="ARBA" id="ARBA00000085"/>
    </source>
</evidence>
<dbReference type="PANTHER" id="PTHR45436">
    <property type="entry name" value="SENSOR HISTIDINE KINASE YKOH"/>
    <property type="match status" value="1"/>
</dbReference>
<keyword evidence="5" id="KW-0808">Transferase</keyword>
<dbReference type="GO" id="GO:0016020">
    <property type="term" value="C:membrane"/>
    <property type="evidence" value="ECO:0007669"/>
    <property type="project" value="UniProtKB-SubCell"/>
</dbReference>
<dbReference type="PROSITE" id="PS50109">
    <property type="entry name" value="HIS_KIN"/>
    <property type="match status" value="1"/>
</dbReference>
<evidence type="ECO:0000256" key="8">
    <source>
        <dbReference type="ARBA" id="ARBA00022989"/>
    </source>
</evidence>
<proteinExistence type="predicted"/>
<feature type="region of interest" description="Disordered" evidence="11">
    <location>
        <begin position="481"/>
        <end position="510"/>
    </location>
</feature>
<dbReference type="InterPro" id="IPR003660">
    <property type="entry name" value="HAMP_dom"/>
</dbReference>
<comment type="catalytic activity">
    <reaction evidence="1">
        <text>ATP + protein L-histidine = ADP + protein N-phospho-L-histidine.</text>
        <dbReference type="EC" id="2.7.13.3"/>
    </reaction>
</comment>
<feature type="domain" description="Histidine kinase" evidence="12">
    <location>
        <begin position="267"/>
        <end position="482"/>
    </location>
</feature>
<keyword evidence="10" id="KW-0472">Membrane</keyword>
<dbReference type="RefSeq" id="WP_406697470.1">
    <property type="nucleotide sequence ID" value="NZ_CP155447.1"/>
</dbReference>
<evidence type="ECO:0000256" key="5">
    <source>
        <dbReference type="ARBA" id="ARBA00022679"/>
    </source>
</evidence>
<dbReference type="Pfam" id="PF00672">
    <property type="entry name" value="HAMP"/>
    <property type="match status" value="1"/>
</dbReference>
<keyword evidence="9" id="KW-0902">Two-component regulatory system</keyword>
<dbReference type="CDD" id="cd06225">
    <property type="entry name" value="HAMP"/>
    <property type="match status" value="1"/>
</dbReference>
<dbReference type="SUPFAM" id="SSF158472">
    <property type="entry name" value="HAMP domain-like"/>
    <property type="match status" value="1"/>
</dbReference>
<dbReference type="Pfam" id="PF00512">
    <property type="entry name" value="HisKA"/>
    <property type="match status" value="1"/>
</dbReference>
<name>A0AAU7CHG3_9BACT</name>
<evidence type="ECO:0000256" key="9">
    <source>
        <dbReference type="ARBA" id="ARBA00023012"/>
    </source>
</evidence>